<keyword evidence="5 11" id="KW-0808">Transferase</keyword>
<evidence type="ECO:0000256" key="1">
    <source>
        <dbReference type="ARBA" id="ARBA00004123"/>
    </source>
</evidence>
<keyword evidence="8 11" id="KW-0539">Nucleus</keyword>
<evidence type="ECO:0000256" key="9">
    <source>
        <dbReference type="ARBA" id="ARBA00023315"/>
    </source>
</evidence>
<dbReference type="Gene3D" id="3.40.630.30">
    <property type="match status" value="1"/>
</dbReference>
<keyword evidence="6" id="KW-0227">DNA damage</keyword>
<feature type="region of interest" description="Disordered" evidence="13">
    <location>
        <begin position="316"/>
        <end position="335"/>
    </location>
</feature>
<dbReference type="Pfam" id="PF00583">
    <property type="entry name" value="Acetyltransf_1"/>
    <property type="match status" value="1"/>
</dbReference>
<keyword evidence="7" id="KW-0234">DNA repair</keyword>
<evidence type="ECO:0000256" key="10">
    <source>
        <dbReference type="ARBA" id="ARBA00048017"/>
    </source>
</evidence>
<accession>A0ABR1J7E2</accession>
<evidence type="ECO:0000259" key="15">
    <source>
        <dbReference type="Pfam" id="PF10394"/>
    </source>
</evidence>
<dbReference type="InterPro" id="IPR016181">
    <property type="entry name" value="Acyl_CoA_acyltransferase"/>
</dbReference>
<comment type="caution">
    <text evidence="16">The sequence shown here is derived from an EMBL/GenBank/DDBJ whole genome shotgun (WGS) entry which is preliminary data.</text>
</comment>
<dbReference type="InterPro" id="IPR019467">
    <property type="entry name" value="Hat1_N"/>
</dbReference>
<dbReference type="EMBL" id="JBANRG010000035">
    <property type="protein sequence ID" value="KAK7449804.1"/>
    <property type="molecule type" value="Genomic_DNA"/>
</dbReference>
<sequence length="426" mass="49561">MTDWTTDSNACFAISMVRAEEDQNALAEDESYEFNPAFTYPIFGEDEKIYGYNGLTIDLRFASGSLRQFLSIKWEQKLQADTVDNVEKTLCEYLPSDFGRDEEAFKAHVEQDATTFKPMGEKMYSYTRRSPAAKDKGKGVISAVDLDPESEDTLVFEVYHATWDTPGFREYHRRMQLFILLYIEAGSYIQEDEEAWEFVLLYEKRKRRDGSGLSTYHFVGYSSLYNFYYYPEKTRLRLSQFVILPPYQRHGHGSELYKAIYQYVLAQPHIGELTVEDPAEAFEDLRDKNDLKMLLAYEQFMTEGFGQDVLSHGGGRVGKPGKAKGKGKGKGKMGPPVEKGWAEKWRVKMKIAGRQFSRLAEMLIQMHLDPLDTRAMKAYRLQVKERLYRFNFEVLAQMEKEERLEKLEETFQSVQEDYTRILALVR</sequence>
<evidence type="ECO:0000313" key="17">
    <source>
        <dbReference type="Proteomes" id="UP001498398"/>
    </source>
</evidence>
<dbReference type="PANTHER" id="PTHR12046">
    <property type="entry name" value="HISTONE ACETYLTRANSFERASE TYPE B CATALYTIC SUBUNIT"/>
    <property type="match status" value="1"/>
</dbReference>
<comment type="similarity">
    <text evidence="2 11">Belongs to the HAT1 family.</text>
</comment>
<evidence type="ECO:0000256" key="4">
    <source>
        <dbReference type="ARBA" id="ARBA00021268"/>
    </source>
</evidence>
<keyword evidence="11" id="KW-0963">Cytoplasm</keyword>
<keyword evidence="12" id="KW-0175">Coiled coil</keyword>
<dbReference type="InterPro" id="IPR017380">
    <property type="entry name" value="Hist_AcTrfase_B-typ_cat-su"/>
</dbReference>
<gene>
    <name evidence="16" type="primary">HAT1</name>
    <name evidence="16" type="ORF">VKT23_013280</name>
</gene>
<comment type="subunit">
    <text evidence="11">Component of the HAT-B complex composed of at least HAT1 and HAT2. The HAT-B complex binds to histone H4 tail.</text>
</comment>
<dbReference type="SUPFAM" id="SSF55729">
    <property type="entry name" value="Acyl-CoA N-acyltransferases (Nat)"/>
    <property type="match status" value="1"/>
</dbReference>
<evidence type="ECO:0000313" key="16">
    <source>
        <dbReference type="EMBL" id="KAK7449804.1"/>
    </source>
</evidence>
<proteinExistence type="inferred from homology"/>
<keyword evidence="17" id="KW-1185">Reference proteome</keyword>
<feature type="compositionally biased region" description="Basic residues" evidence="13">
    <location>
        <begin position="319"/>
        <end position="331"/>
    </location>
</feature>
<feature type="domain" description="N-acetyltransferase" evidence="14">
    <location>
        <begin position="215"/>
        <end position="276"/>
    </location>
</feature>
<feature type="domain" description="Histone acetyl transferase HAT1 N-terminal" evidence="15">
    <location>
        <begin position="4"/>
        <end position="184"/>
    </location>
</feature>
<evidence type="ECO:0000259" key="14">
    <source>
        <dbReference type="Pfam" id="PF00583"/>
    </source>
</evidence>
<evidence type="ECO:0000256" key="13">
    <source>
        <dbReference type="SAM" id="MobiDB-lite"/>
    </source>
</evidence>
<evidence type="ECO:0000256" key="8">
    <source>
        <dbReference type="ARBA" id="ARBA00023242"/>
    </source>
</evidence>
<comment type="subcellular location">
    <subcellularLocation>
        <location evidence="11">Cytoplasm</location>
    </subcellularLocation>
    <subcellularLocation>
        <location evidence="1 11">Nucleus</location>
    </subcellularLocation>
</comment>
<reference evidence="16 17" key="1">
    <citation type="submission" date="2024-01" db="EMBL/GenBank/DDBJ databases">
        <title>A draft genome for the cacao thread blight pathogen Marasmiellus scandens.</title>
        <authorList>
            <person name="Baruah I.K."/>
            <person name="Leung J."/>
            <person name="Bukari Y."/>
            <person name="Amoako-Attah I."/>
            <person name="Meinhardt L.W."/>
            <person name="Bailey B.A."/>
            <person name="Cohen S.P."/>
        </authorList>
    </citation>
    <scope>NUCLEOTIDE SEQUENCE [LARGE SCALE GENOMIC DNA]</scope>
    <source>
        <strain evidence="16 17">GH-19</strain>
    </source>
</reference>
<dbReference type="Pfam" id="PF21184">
    <property type="entry name" value="HAT1_C_fung"/>
    <property type="match status" value="1"/>
</dbReference>
<dbReference type="GO" id="GO:0061733">
    <property type="term" value="F:protein-lysine-acetyltransferase activity"/>
    <property type="evidence" value="ECO:0007669"/>
    <property type="project" value="UniProtKB-EC"/>
</dbReference>
<evidence type="ECO:0000256" key="11">
    <source>
        <dbReference type="PIRNR" id="PIRNR038084"/>
    </source>
</evidence>
<protein>
    <recommendedName>
        <fullName evidence="4 11">Histone acetyltransferase type B catalytic subunit</fullName>
        <ecNumber evidence="3 11">2.3.1.48</ecNumber>
    </recommendedName>
</protein>
<comment type="catalytic activity">
    <reaction evidence="10 11">
        <text>L-lysyl-[protein] + acetyl-CoA = N(6)-acetyl-L-lysyl-[protein] + CoA + H(+)</text>
        <dbReference type="Rhea" id="RHEA:45948"/>
        <dbReference type="Rhea" id="RHEA-COMP:9752"/>
        <dbReference type="Rhea" id="RHEA-COMP:10731"/>
        <dbReference type="ChEBI" id="CHEBI:15378"/>
        <dbReference type="ChEBI" id="CHEBI:29969"/>
        <dbReference type="ChEBI" id="CHEBI:57287"/>
        <dbReference type="ChEBI" id="CHEBI:57288"/>
        <dbReference type="ChEBI" id="CHEBI:61930"/>
        <dbReference type="EC" id="2.3.1.48"/>
    </reaction>
</comment>
<dbReference type="Gene3D" id="1.10.10.390">
    <property type="match status" value="1"/>
</dbReference>
<evidence type="ECO:0000256" key="6">
    <source>
        <dbReference type="ARBA" id="ARBA00022763"/>
    </source>
</evidence>
<feature type="coiled-coil region" evidence="12">
    <location>
        <begin position="397"/>
        <end position="424"/>
    </location>
</feature>
<evidence type="ECO:0000256" key="7">
    <source>
        <dbReference type="ARBA" id="ARBA00023204"/>
    </source>
</evidence>
<evidence type="ECO:0000256" key="2">
    <source>
        <dbReference type="ARBA" id="ARBA00010543"/>
    </source>
</evidence>
<dbReference type="InterPro" id="IPR013523">
    <property type="entry name" value="Hist_AcTrfase_HAT1_C"/>
</dbReference>
<dbReference type="CDD" id="cd04301">
    <property type="entry name" value="NAT_SF"/>
    <property type="match status" value="1"/>
</dbReference>
<evidence type="ECO:0000256" key="12">
    <source>
        <dbReference type="SAM" id="Coils"/>
    </source>
</evidence>
<dbReference type="Gene3D" id="3.90.360.10">
    <property type="entry name" value="Histone acetyl transferase 1 (HAT1), N-terminal domain"/>
    <property type="match status" value="1"/>
</dbReference>
<evidence type="ECO:0000256" key="5">
    <source>
        <dbReference type="ARBA" id="ARBA00022679"/>
    </source>
</evidence>
<dbReference type="InterPro" id="IPR037113">
    <property type="entry name" value="Hat1_N_sf"/>
</dbReference>
<evidence type="ECO:0000256" key="3">
    <source>
        <dbReference type="ARBA" id="ARBA00013184"/>
    </source>
</evidence>
<dbReference type="Pfam" id="PF10394">
    <property type="entry name" value="Hat1_N"/>
    <property type="match status" value="1"/>
</dbReference>
<dbReference type="EC" id="2.3.1.48" evidence="3 11"/>
<keyword evidence="9 11" id="KW-0012">Acyltransferase</keyword>
<name>A0ABR1J7E2_9AGAR</name>
<dbReference type="Proteomes" id="UP001498398">
    <property type="component" value="Unassembled WGS sequence"/>
</dbReference>
<organism evidence="16 17">
    <name type="scientific">Marasmiellus scandens</name>
    <dbReference type="NCBI Taxonomy" id="2682957"/>
    <lineage>
        <taxon>Eukaryota</taxon>
        <taxon>Fungi</taxon>
        <taxon>Dikarya</taxon>
        <taxon>Basidiomycota</taxon>
        <taxon>Agaricomycotina</taxon>
        <taxon>Agaricomycetes</taxon>
        <taxon>Agaricomycetidae</taxon>
        <taxon>Agaricales</taxon>
        <taxon>Marasmiineae</taxon>
        <taxon>Omphalotaceae</taxon>
        <taxon>Marasmiellus</taxon>
    </lineage>
</organism>
<dbReference type="PIRSF" id="PIRSF038084">
    <property type="entry name" value="HAT-B_cat"/>
    <property type="match status" value="1"/>
</dbReference>
<comment type="function">
    <text evidence="11">Catalytic component of the histone acetylase B (HAT-B) complex. Has intrinsic substrate specificity that modifies lysine in recognition sequence GXGKXG. Involved in DNA double-strand break repair.</text>
</comment>
<dbReference type="InterPro" id="IPR000182">
    <property type="entry name" value="GNAT_dom"/>
</dbReference>